<dbReference type="AlphaFoldDB" id="A0A3G2R2A7"/>
<evidence type="ECO:0000313" key="2">
    <source>
        <dbReference type="EMBL" id="AYO29479.1"/>
    </source>
</evidence>
<keyword evidence="1" id="KW-1133">Transmembrane helix</keyword>
<evidence type="ECO:0000256" key="1">
    <source>
        <dbReference type="SAM" id="Phobius"/>
    </source>
</evidence>
<reference evidence="2 3" key="1">
    <citation type="submission" date="2018-10" db="EMBL/GenBank/DDBJ databases">
        <authorList>
            <person name="Zhang X."/>
        </authorList>
    </citation>
    <scope>NUCLEOTIDE SEQUENCE [LARGE SCALE GENOMIC DNA]</scope>
    <source>
        <strain evidence="2 3">SK-G1</strain>
    </source>
</reference>
<keyword evidence="3" id="KW-1185">Reference proteome</keyword>
<accession>A0A3G2R2A7</accession>
<protein>
    <submittedName>
        <fullName evidence="2">Uncharacterized protein</fullName>
    </submittedName>
</protein>
<dbReference type="EMBL" id="CP033169">
    <property type="protein sequence ID" value="AYO29479.1"/>
    <property type="molecule type" value="Genomic_DNA"/>
</dbReference>
<dbReference type="RefSeq" id="WP_122013905.1">
    <property type="nucleotide sequence ID" value="NZ_CP033169.1"/>
</dbReference>
<keyword evidence="1" id="KW-0472">Membrane</keyword>
<organism evidence="2 3">
    <name type="scientific">Biomaibacter acetigenes</name>
    <dbReference type="NCBI Taxonomy" id="2316383"/>
    <lineage>
        <taxon>Bacteria</taxon>
        <taxon>Bacillati</taxon>
        <taxon>Bacillota</taxon>
        <taxon>Clostridia</taxon>
        <taxon>Thermosediminibacterales</taxon>
        <taxon>Tepidanaerobacteraceae</taxon>
        <taxon>Biomaibacter</taxon>
    </lineage>
</organism>
<keyword evidence="1" id="KW-0812">Transmembrane</keyword>
<gene>
    <name evidence="2" type="ORF">D2962_01610</name>
</gene>
<name>A0A3G2R2A7_9FIRM</name>
<dbReference type="KEGG" id="bacg:D2962_01610"/>
<feature type="transmembrane region" description="Helical" evidence="1">
    <location>
        <begin position="12"/>
        <end position="30"/>
    </location>
</feature>
<evidence type="ECO:0000313" key="3">
    <source>
        <dbReference type="Proteomes" id="UP000280960"/>
    </source>
</evidence>
<proteinExistence type="predicted"/>
<sequence length="262" mass="31553">MNKLNYKNIITVSFLAIISICLLITTWHYFQYRDTLNQKNGEIKVEERTDFAEFRKKDVVQLKEFGFTSNEINAIHNIDPDNLSLREILHALNIELDENYIDQLSYVNKEELRKGDQYVNIIIEPVEAIYVPQEETTYLKFHYTANIQKPMFRQGKDRFIFRHNGWIYLFGYSKLHYISKNGEKRFQYIGTNFFSDITIDFKLRNNWEDETFYLKGISGLMIAKKDGYTDISTYSEYDHLKLFNYKRLTQYWSDFIIRDYKN</sequence>
<dbReference type="Proteomes" id="UP000280960">
    <property type="component" value="Chromosome"/>
</dbReference>